<sequence>MAQRLNQVDYDVVVLGGGAAGTAAAVAAARNGARTLLVEAGPMIGGEMLSGLPIDGCISTRGEWVIGGVPQEIFEEAQRLGGYVGHFYDWRTIWVVCVDPEIMKIAVMNVVRRNKVDLLLYTFAEDVIVQNGTVTGIVVLNKNQRTLVRAKVFIDASGDGDLAVMAGASYEKGAKDGTEFQPVSLVFRMAGVDVDRLLNFVAEHPENVAAAENPYYADIPRDEQIRRLVAQGFPKVFFVANGPLIQGGIAKGLLHETALIGIGPVSMARREIYCNTTRIANVDATRTDQLSKALPDLMDQVWVSAGFLRSEVPGFESAVYSGIAPRVGIRETRRIIGDEVLTAEDVLSARKRDDGVAKGCHHIDVHGAGRDQLRKPIPNGGSYDIPFGALVARDLDNVMMAGRCFSATREAHGSARVMGTCMAMGQATGTAAALASSAQAGKVRDLPIADLRDRLRSQGAVLDGTY</sequence>
<dbReference type="AlphaFoldDB" id="A0A934MKC0"/>
<accession>A0A934MKC0</accession>
<evidence type="ECO:0000256" key="5">
    <source>
        <dbReference type="ARBA" id="ARBA00023014"/>
    </source>
</evidence>
<dbReference type="Pfam" id="PF12831">
    <property type="entry name" value="FAD_oxidored"/>
    <property type="match status" value="1"/>
</dbReference>
<keyword evidence="7" id="KW-1185">Reference proteome</keyword>
<dbReference type="GO" id="GO:0016491">
    <property type="term" value="F:oxidoreductase activity"/>
    <property type="evidence" value="ECO:0007669"/>
    <property type="project" value="UniProtKB-KW"/>
</dbReference>
<keyword evidence="1" id="KW-0004">4Fe-4S</keyword>
<keyword evidence="5" id="KW-0411">Iron-sulfur</keyword>
<dbReference type="GO" id="GO:0046872">
    <property type="term" value="F:metal ion binding"/>
    <property type="evidence" value="ECO:0007669"/>
    <property type="project" value="UniProtKB-KW"/>
</dbReference>
<keyword evidence="2" id="KW-0479">Metal-binding</keyword>
<dbReference type="EMBL" id="JAEKMH010000002">
    <property type="protein sequence ID" value="MBJ3784983.1"/>
    <property type="molecule type" value="Genomic_DNA"/>
</dbReference>
<dbReference type="RefSeq" id="WP_198876194.1">
    <property type="nucleotide sequence ID" value="NZ_JAEKMH010000002.1"/>
</dbReference>
<keyword evidence="4" id="KW-0408">Iron</keyword>
<dbReference type="PANTHER" id="PTHR43498">
    <property type="entry name" value="FERREDOXIN:COB-COM HETERODISULFIDE REDUCTASE SUBUNIT A"/>
    <property type="match status" value="1"/>
</dbReference>
<evidence type="ECO:0000256" key="2">
    <source>
        <dbReference type="ARBA" id="ARBA00022723"/>
    </source>
</evidence>
<dbReference type="InterPro" id="IPR036188">
    <property type="entry name" value="FAD/NAD-bd_sf"/>
</dbReference>
<gene>
    <name evidence="6" type="ORF">JEQ47_09650</name>
</gene>
<proteinExistence type="predicted"/>
<reference evidence="6" key="1">
    <citation type="submission" date="2020-12" db="EMBL/GenBank/DDBJ databases">
        <title>Devosia sp. MSA67 isolated from Mo River.</title>
        <authorList>
            <person name="Ma F."/>
            <person name="Zi Z."/>
        </authorList>
    </citation>
    <scope>NUCLEOTIDE SEQUENCE</scope>
    <source>
        <strain evidence="6">MSA67</strain>
    </source>
</reference>
<evidence type="ECO:0000313" key="6">
    <source>
        <dbReference type="EMBL" id="MBJ3784983.1"/>
    </source>
</evidence>
<keyword evidence="3" id="KW-0560">Oxidoreductase</keyword>
<dbReference type="Proteomes" id="UP000602124">
    <property type="component" value="Unassembled WGS sequence"/>
</dbReference>
<dbReference type="InterPro" id="IPR039650">
    <property type="entry name" value="HdrA-like"/>
</dbReference>
<dbReference type="PANTHER" id="PTHR43498:SF1">
    <property type="entry name" value="COB--COM HETERODISULFIDE REDUCTASE IRON-SULFUR SUBUNIT A"/>
    <property type="match status" value="1"/>
</dbReference>
<organism evidence="6 7">
    <name type="scientific">Devosia sediminis</name>
    <dbReference type="NCBI Taxonomy" id="2798801"/>
    <lineage>
        <taxon>Bacteria</taxon>
        <taxon>Pseudomonadati</taxon>
        <taxon>Pseudomonadota</taxon>
        <taxon>Alphaproteobacteria</taxon>
        <taxon>Hyphomicrobiales</taxon>
        <taxon>Devosiaceae</taxon>
        <taxon>Devosia</taxon>
    </lineage>
</organism>
<comment type="caution">
    <text evidence="6">The sequence shown here is derived from an EMBL/GenBank/DDBJ whole genome shotgun (WGS) entry which is preliminary data.</text>
</comment>
<evidence type="ECO:0000256" key="1">
    <source>
        <dbReference type="ARBA" id="ARBA00022485"/>
    </source>
</evidence>
<dbReference type="GO" id="GO:0051539">
    <property type="term" value="F:4 iron, 4 sulfur cluster binding"/>
    <property type="evidence" value="ECO:0007669"/>
    <property type="project" value="UniProtKB-KW"/>
</dbReference>
<dbReference type="Gene3D" id="3.50.50.60">
    <property type="entry name" value="FAD/NAD(P)-binding domain"/>
    <property type="match status" value="1"/>
</dbReference>
<name>A0A934MKC0_9HYPH</name>
<evidence type="ECO:0000256" key="3">
    <source>
        <dbReference type="ARBA" id="ARBA00023002"/>
    </source>
</evidence>
<evidence type="ECO:0000256" key="4">
    <source>
        <dbReference type="ARBA" id="ARBA00023004"/>
    </source>
</evidence>
<evidence type="ECO:0000313" key="7">
    <source>
        <dbReference type="Proteomes" id="UP000602124"/>
    </source>
</evidence>
<protein>
    <submittedName>
        <fullName evidence="6">FAD-dependent oxidoreductase</fullName>
    </submittedName>
</protein>
<dbReference type="SUPFAM" id="SSF51905">
    <property type="entry name" value="FAD/NAD(P)-binding domain"/>
    <property type="match status" value="1"/>
</dbReference>